<evidence type="ECO:0000256" key="6">
    <source>
        <dbReference type="ARBA" id="ARBA00023004"/>
    </source>
</evidence>
<dbReference type="InterPro" id="IPR014013">
    <property type="entry name" value="Helic_SF1/SF2_ATP-bd_DinG/Rad3"/>
</dbReference>
<keyword evidence="4 13" id="KW-0347">Helicase</keyword>
<accession>A0A937XHX7</accession>
<evidence type="ECO:0000256" key="3">
    <source>
        <dbReference type="ARBA" id="ARBA00022801"/>
    </source>
</evidence>
<dbReference type="SUPFAM" id="SSF52540">
    <property type="entry name" value="P-loop containing nucleoside triphosphate hydrolases"/>
    <property type="match status" value="1"/>
</dbReference>
<keyword evidence="5" id="KW-0067">ATP-binding</keyword>
<dbReference type="Proteomes" id="UP000779900">
    <property type="component" value="Unassembled WGS sequence"/>
</dbReference>
<dbReference type="GO" id="GO:0003678">
    <property type="term" value="F:DNA helicase activity"/>
    <property type="evidence" value="ECO:0007669"/>
    <property type="project" value="InterPro"/>
</dbReference>
<feature type="region of interest" description="Disordered" evidence="11">
    <location>
        <begin position="1"/>
        <end position="38"/>
    </location>
</feature>
<dbReference type="GO" id="GO:0005524">
    <property type="term" value="F:ATP binding"/>
    <property type="evidence" value="ECO:0007669"/>
    <property type="project" value="UniProtKB-KW"/>
</dbReference>
<keyword evidence="1" id="KW-0479">Metal-binding</keyword>
<sequence>MMPSSAPMTSVTRAGRSRNPPPRHKATKRKQPHARGHCPSLPVCDCPTRVTPAAACFQPDGPLSRVLPGYEHRPQQLEMARQVELALSDRGRLAIEAGTGVGKSLAYLVPAALWAKQSGKRVTVSTYTRILQSQLITKDVPLAAGLLDSAPRVAVAYGQGNYLCRFRIETQLARGLFDSRADASAAGRLFNWADTTETGVLLDYPHPLPAAVARRVARDSVACRRELCPYRKACFYYRAKREWSDAQLLIVNHALFFASVTGAGDLLPEPDAVIFDEAHRLEEACVRHFGADLSQRSVAELLDDVLGPGRGGLARMLGARTRLRKDVEAATNESREATSRFFTDTVARLPGPGRTRLREALPAAEATSALTRLADAMEKAAPEIKDELAATEFAVAVHRLRATTGAFAAFSDFATENSVYWAEQPAGDNLCLFAAPLNVTPMLRAHVYDLGIPVILTSATLTVAGNFGFFSERLGLDDFSQIRLDSPFDYGSQSLVFVPPRLPAPTAGDEFTRAAAGAIAAIIHESKGRALVLFTSYESVNAVCDLVPPAGYNFLRQGDLPLPKLLAAFQEDRHSVLFATQSFWQGIDVPGEALSCLIICRLPFEVPDDPRLSAIAERMKQNGLEPFTAYQLPTAVLRFRQGFGRLIRTAQDRGVVCVLDRRIVDRPYGRVFLNSLPKGLRLTTNLADIDRFFQDAE</sequence>
<reference evidence="13" key="1">
    <citation type="submission" date="2019-03" db="EMBL/GenBank/DDBJ databases">
        <title>Lake Tanganyika Metagenome-Assembled Genomes (MAGs).</title>
        <authorList>
            <person name="Tran P."/>
        </authorList>
    </citation>
    <scope>NUCLEOTIDE SEQUENCE</scope>
    <source>
        <strain evidence="13">K_DeepCast_150m_m2_040</strain>
    </source>
</reference>
<dbReference type="AlphaFoldDB" id="A0A937XHX7"/>
<dbReference type="GO" id="GO:0046872">
    <property type="term" value="F:metal ion binding"/>
    <property type="evidence" value="ECO:0007669"/>
    <property type="project" value="UniProtKB-KW"/>
</dbReference>
<name>A0A937XHX7_UNCW3</name>
<evidence type="ECO:0000259" key="12">
    <source>
        <dbReference type="PROSITE" id="PS51193"/>
    </source>
</evidence>
<dbReference type="PANTHER" id="PTHR11472">
    <property type="entry name" value="DNA REPAIR DEAD HELICASE RAD3/XP-D SUBFAMILY MEMBER"/>
    <property type="match status" value="1"/>
</dbReference>
<evidence type="ECO:0000256" key="4">
    <source>
        <dbReference type="ARBA" id="ARBA00022806"/>
    </source>
</evidence>
<dbReference type="GO" id="GO:0051536">
    <property type="term" value="F:iron-sulfur cluster binding"/>
    <property type="evidence" value="ECO:0007669"/>
    <property type="project" value="UniProtKB-KW"/>
</dbReference>
<evidence type="ECO:0000256" key="1">
    <source>
        <dbReference type="ARBA" id="ARBA00022723"/>
    </source>
</evidence>
<evidence type="ECO:0000256" key="11">
    <source>
        <dbReference type="SAM" id="MobiDB-lite"/>
    </source>
</evidence>
<evidence type="ECO:0000256" key="5">
    <source>
        <dbReference type="ARBA" id="ARBA00022840"/>
    </source>
</evidence>
<dbReference type="InterPro" id="IPR006555">
    <property type="entry name" value="ATP-dep_Helicase_C"/>
</dbReference>
<dbReference type="InterPro" id="IPR010614">
    <property type="entry name" value="RAD3-like_helicase_DEAD"/>
</dbReference>
<organism evidence="13 14">
    <name type="scientific">candidate division WOR-3 bacterium</name>
    <dbReference type="NCBI Taxonomy" id="2052148"/>
    <lineage>
        <taxon>Bacteria</taxon>
        <taxon>Bacteria division WOR-3</taxon>
    </lineage>
</organism>
<feature type="compositionally biased region" description="Basic residues" evidence="11">
    <location>
        <begin position="21"/>
        <end position="36"/>
    </location>
</feature>
<keyword evidence="2" id="KW-0547">Nucleotide-binding</keyword>
<keyword evidence="7" id="KW-0411">Iron-sulfur</keyword>
<protein>
    <submittedName>
        <fullName evidence="13">ATP-dependent DNA helicase</fullName>
    </submittedName>
</protein>
<dbReference type="PANTHER" id="PTHR11472:SF34">
    <property type="entry name" value="REGULATOR OF TELOMERE ELONGATION HELICASE 1"/>
    <property type="match status" value="1"/>
</dbReference>
<dbReference type="GO" id="GO:0016818">
    <property type="term" value="F:hydrolase activity, acting on acid anhydrides, in phosphorus-containing anhydrides"/>
    <property type="evidence" value="ECO:0007669"/>
    <property type="project" value="InterPro"/>
</dbReference>
<dbReference type="GO" id="GO:0006139">
    <property type="term" value="P:nucleobase-containing compound metabolic process"/>
    <property type="evidence" value="ECO:0007669"/>
    <property type="project" value="InterPro"/>
</dbReference>
<evidence type="ECO:0000313" key="14">
    <source>
        <dbReference type="Proteomes" id="UP000779900"/>
    </source>
</evidence>
<evidence type="ECO:0000256" key="9">
    <source>
        <dbReference type="ARBA" id="ARBA00023235"/>
    </source>
</evidence>
<dbReference type="InterPro" id="IPR045028">
    <property type="entry name" value="DinG/Rad3-like"/>
</dbReference>
<dbReference type="PROSITE" id="PS51193">
    <property type="entry name" value="HELICASE_ATP_BIND_2"/>
    <property type="match status" value="1"/>
</dbReference>
<keyword evidence="9" id="KW-0413">Isomerase</keyword>
<keyword evidence="8" id="KW-0238">DNA-binding</keyword>
<proteinExistence type="inferred from homology"/>
<dbReference type="GO" id="GO:0003677">
    <property type="term" value="F:DNA binding"/>
    <property type="evidence" value="ECO:0007669"/>
    <property type="project" value="UniProtKB-KW"/>
</dbReference>
<evidence type="ECO:0000256" key="10">
    <source>
        <dbReference type="ARBA" id="ARBA00038058"/>
    </source>
</evidence>
<comment type="caution">
    <text evidence="13">The sequence shown here is derived from an EMBL/GenBank/DDBJ whole genome shotgun (WGS) entry which is preliminary data.</text>
</comment>
<evidence type="ECO:0000313" key="13">
    <source>
        <dbReference type="EMBL" id="MBM3331375.1"/>
    </source>
</evidence>
<evidence type="ECO:0000256" key="7">
    <source>
        <dbReference type="ARBA" id="ARBA00023014"/>
    </source>
</evidence>
<feature type="domain" description="Helicase ATP-binding" evidence="12">
    <location>
        <begin position="62"/>
        <end position="333"/>
    </location>
</feature>
<dbReference type="Pfam" id="PF06733">
    <property type="entry name" value="DEAD_2"/>
    <property type="match status" value="1"/>
</dbReference>
<evidence type="ECO:0000256" key="2">
    <source>
        <dbReference type="ARBA" id="ARBA00022741"/>
    </source>
</evidence>
<dbReference type="EMBL" id="VGIR01000027">
    <property type="protein sequence ID" value="MBM3331375.1"/>
    <property type="molecule type" value="Genomic_DNA"/>
</dbReference>
<evidence type="ECO:0000256" key="8">
    <source>
        <dbReference type="ARBA" id="ARBA00023125"/>
    </source>
</evidence>
<dbReference type="SMART" id="SM00491">
    <property type="entry name" value="HELICc2"/>
    <property type="match status" value="1"/>
</dbReference>
<gene>
    <name evidence="13" type="ORF">FJY68_05915</name>
</gene>
<dbReference type="Pfam" id="PF13307">
    <property type="entry name" value="Helicase_C_2"/>
    <property type="match status" value="1"/>
</dbReference>
<keyword evidence="3" id="KW-0378">Hydrolase</keyword>
<dbReference type="Gene3D" id="3.40.50.300">
    <property type="entry name" value="P-loop containing nucleotide triphosphate hydrolases"/>
    <property type="match status" value="2"/>
</dbReference>
<keyword evidence="6" id="KW-0408">Iron</keyword>
<dbReference type="InterPro" id="IPR027417">
    <property type="entry name" value="P-loop_NTPase"/>
</dbReference>
<comment type="similarity">
    <text evidence="10">Belongs to the helicase family. DinG subfamily.</text>
</comment>
<feature type="compositionally biased region" description="Polar residues" evidence="11">
    <location>
        <begin position="1"/>
        <end position="12"/>
    </location>
</feature>